<dbReference type="Proteomes" id="UP000177798">
    <property type="component" value="Chromosome 2"/>
</dbReference>
<dbReference type="EMBL" id="CP017815">
    <property type="protein sequence ID" value="APA07053.1"/>
    <property type="molecule type" value="Genomic_DNA"/>
</dbReference>
<feature type="compositionally biased region" description="Low complexity" evidence="1">
    <location>
        <begin position="42"/>
        <end position="57"/>
    </location>
</feature>
<evidence type="ECO:0000256" key="1">
    <source>
        <dbReference type="SAM" id="MobiDB-lite"/>
    </source>
</evidence>
<dbReference type="KEGG" id="ssl:SS1G_04247"/>
<dbReference type="OMA" id="DANCETR"/>
<feature type="signal peptide" evidence="2">
    <location>
        <begin position="1"/>
        <end position="18"/>
    </location>
</feature>
<dbReference type="VEuPathDB" id="FungiDB:sscle_02g018230"/>
<feature type="region of interest" description="Disordered" evidence="1">
    <location>
        <begin position="111"/>
        <end position="140"/>
    </location>
</feature>
<organism evidence="3 4">
    <name type="scientific">Sclerotinia sclerotiorum (strain ATCC 18683 / 1980 / Ss-1)</name>
    <name type="common">White mold</name>
    <name type="synonym">Whetzelinia sclerotiorum</name>
    <dbReference type="NCBI Taxonomy" id="665079"/>
    <lineage>
        <taxon>Eukaryota</taxon>
        <taxon>Fungi</taxon>
        <taxon>Dikarya</taxon>
        <taxon>Ascomycota</taxon>
        <taxon>Pezizomycotina</taxon>
        <taxon>Leotiomycetes</taxon>
        <taxon>Helotiales</taxon>
        <taxon>Sclerotiniaceae</taxon>
        <taxon>Sclerotinia</taxon>
    </lineage>
</organism>
<evidence type="ECO:0008006" key="5">
    <source>
        <dbReference type="Google" id="ProtNLM"/>
    </source>
</evidence>
<gene>
    <name evidence="3" type="ORF">sscle_02g018230</name>
</gene>
<evidence type="ECO:0000256" key="2">
    <source>
        <dbReference type="SAM" id="SignalP"/>
    </source>
</evidence>
<evidence type="ECO:0000313" key="3">
    <source>
        <dbReference type="EMBL" id="APA07053.1"/>
    </source>
</evidence>
<evidence type="ECO:0000313" key="4">
    <source>
        <dbReference type="Proteomes" id="UP000177798"/>
    </source>
</evidence>
<dbReference type="AlphaFoldDB" id="A0A1D9PXM4"/>
<sequence length="208" mass="20526">MQSHHFLLIPLIALLANAQSIDFPSLNINVPSMPDPESLAPSTGSSNGQSSSSSFSSSSSSSFSSFANGRGSSSISQVSTTCDSDANCETRVNGIVNGTVVGASSLVTSTVRGSTTSMSTSTSESESEQQSVQAAGPVGNTGLLGGSANLPVSGTVGSAVVGVTGTPIGTPTATAKLQDASSEAGKGVDKMKNLVKLALAIAVGVLVL</sequence>
<reference evidence="4" key="1">
    <citation type="journal article" date="2017" name="Genome Biol. Evol.">
        <title>The complete genome sequence of the phytopathogenic fungus Sclerotinia sclerotiorum reveals insights into the genome architecture of broad host range pathogens.</title>
        <authorList>
            <person name="Derbyshire M."/>
            <person name="Denton-Giles M."/>
            <person name="Hegedus D."/>
            <person name="Seifbarghy S."/>
            <person name="Rollins J."/>
            <person name="van Kan J."/>
            <person name="Seidl M.F."/>
            <person name="Faino L."/>
            <person name="Mbengue M."/>
            <person name="Navaud O."/>
            <person name="Raffaele S."/>
            <person name="Hammond-Kosack K."/>
            <person name="Heard S."/>
            <person name="Oliver R."/>
        </authorList>
    </citation>
    <scope>NUCLEOTIDE SEQUENCE [LARGE SCALE GENOMIC DNA]</scope>
    <source>
        <strain evidence="4">ATCC 18683 / 1980 / Ss-1</strain>
    </source>
</reference>
<name>A0A1D9PXM4_SCLS1</name>
<feature type="chain" id="PRO_5010531921" description="GPI anchored protein" evidence="2">
    <location>
        <begin position="19"/>
        <end position="208"/>
    </location>
</feature>
<protein>
    <recommendedName>
        <fullName evidence="5">GPI anchored protein</fullName>
    </recommendedName>
</protein>
<dbReference type="RefSeq" id="XP_001594440.1">
    <property type="nucleotide sequence ID" value="XM_001594390.1"/>
</dbReference>
<proteinExistence type="predicted"/>
<feature type="region of interest" description="Disordered" evidence="1">
    <location>
        <begin position="34"/>
        <end position="57"/>
    </location>
</feature>
<feature type="compositionally biased region" description="Low complexity" evidence="1">
    <location>
        <begin position="111"/>
        <end position="133"/>
    </location>
</feature>
<keyword evidence="2" id="KW-0732">Signal</keyword>
<accession>A0A1D9PXM4</accession>